<feature type="transmembrane region" description="Helical" evidence="6">
    <location>
        <begin position="389"/>
        <end position="411"/>
    </location>
</feature>
<evidence type="ECO:0000256" key="4">
    <source>
        <dbReference type="ARBA" id="ARBA00022989"/>
    </source>
</evidence>
<name>A0A137PA85_CONC2</name>
<feature type="non-terminal residue" evidence="7">
    <location>
        <position position="1"/>
    </location>
</feature>
<dbReference type="NCBIfam" id="TIGR00797">
    <property type="entry name" value="matE"/>
    <property type="match status" value="1"/>
</dbReference>
<dbReference type="GO" id="GO:0015297">
    <property type="term" value="F:antiporter activity"/>
    <property type="evidence" value="ECO:0007669"/>
    <property type="project" value="InterPro"/>
</dbReference>
<keyword evidence="5 6" id="KW-0472">Membrane</keyword>
<evidence type="ECO:0000256" key="5">
    <source>
        <dbReference type="ARBA" id="ARBA00023136"/>
    </source>
</evidence>
<dbReference type="EMBL" id="KQ964464">
    <property type="protein sequence ID" value="KXN71900.1"/>
    <property type="molecule type" value="Genomic_DNA"/>
</dbReference>
<comment type="subcellular location">
    <subcellularLocation>
        <location evidence="1">Membrane</location>
        <topology evidence="1">Multi-pass membrane protein</topology>
    </subcellularLocation>
</comment>
<reference evidence="7 8" key="1">
    <citation type="journal article" date="2015" name="Genome Biol. Evol.">
        <title>Phylogenomic analyses indicate that early fungi evolved digesting cell walls of algal ancestors of land plants.</title>
        <authorList>
            <person name="Chang Y."/>
            <person name="Wang S."/>
            <person name="Sekimoto S."/>
            <person name="Aerts A.L."/>
            <person name="Choi C."/>
            <person name="Clum A."/>
            <person name="LaButti K.M."/>
            <person name="Lindquist E.A."/>
            <person name="Yee Ngan C."/>
            <person name="Ohm R.A."/>
            <person name="Salamov A.A."/>
            <person name="Grigoriev I.V."/>
            <person name="Spatafora J.W."/>
            <person name="Berbee M.L."/>
        </authorList>
    </citation>
    <scope>NUCLEOTIDE SEQUENCE [LARGE SCALE GENOMIC DNA]</scope>
    <source>
        <strain evidence="7 8">NRRL 28638</strain>
    </source>
</reference>
<evidence type="ECO:0000313" key="8">
    <source>
        <dbReference type="Proteomes" id="UP000070444"/>
    </source>
</evidence>
<keyword evidence="3 6" id="KW-0812">Transmembrane</keyword>
<evidence type="ECO:0000256" key="1">
    <source>
        <dbReference type="ARBA" id="ARBA00004141"/>
    </source>
</evidence>
<feature type="transmembrane region" description="Helical" evidence="6">
    <location>
        <begin position="161"/>
        <end position="182"/>
    </location>
</feature>
<feature type="transmembrane region" description="Helical" evidence="6">
    <location>
        <begin position="54"/>
        <end position="76"/>
    </location>
</feature>
<dbReference type="GO" id="GO:1990961">
    <property type="term" value="P:xenobiotic detoxification by transmembrane export across the plasma membrane"/>
    <property type="evidence" value="ECO:0007669"/>
    <property type="project" value="InterPro"/>
</dbReference>
<feature type="transmembrane region" description="Helical" evidence="6">
    <location>
        <begin position="82"/>
        <end position="99"/>
    </location>
</feature>
<dbReference type="Pfam" id="PF01554">
    <property type="entry name" value="MatE"/>
    <property type="match status" value="2"/>
</dbReference>
<dbReference type="AlphaFoldDB" id="A0A137PA85"/>
<dbReference type="InterPro" id="IPR002528">
    <property type="entry name" value="MATE_fam"/>
</dbReference>
<protein>
    <submittedName>
        <fullName evidence="7">MATE efflux family protein</fullName>
    </submittedName>
</protein>
<keyword evidence="4 6" id="KW-1133">Transmembrane helix</keyword>
<sequence length="421" mass="46363">MTKNKPNNNKSTPTETTSLIFKSGQVSSDIELKDLNVSDYLEECWSIYQKSIPVVLGSLIQKMIGYVSVFFIGQYLGKYEMAAASLSNMFAIITGWSLTQSMDNVLNTVCSQAFTGSSDIYLVGVYLQRGILITLTMFIPIGMVWWNAENILNSMNIDAQLASMCGTFLSVLLLGAIPYVLFNCIKSYMFAQGITAVQSHITIIALPIHILFNYIFIVNPSTSLGFVGAPLSTALTYWVMFILIILYVVFINGHQAWGGWSRKSLNGWGPFFKMGISSVIMTSSEWWAFEAMALGASYLGIVPLATYSVLMSLIDLFWNVNYGIAIITGNKAGNLIGESMINKTIFIIRCALITSVSVSFLNISVILYFKQFLASLFTQDPDVIDLSASIIPFVAYLQTFDGLATVGGFLLRGKADTRLGL</sequence>
<evidence type="ECO:0000313" key="7">
    <source>
        <dbReference type="EMBL" id="KXN71900.1"/>
    </source>
</evidence>
<dbReference type="OrthoDB" id="2126698at2759"/>
<evidence type="ECO:0000256" key="3">
    <source>
        <dbReference type="ARBA" id="ARBA00022692"/>
    </source>
</evidence>
<dbReference type="PANTHER" id="PTHR11206">
    <property type="entry name" value="MULTIDRUG RESISTANCE PROTEIN"/>
    <property type="match status" value="1"/>
</dbReference>
<feature type="transmembrane region" description="Helical" evidence="6">
    <location>
        <begin position="120"/>
        <end position="141"/>
    </location>
</feature>
<dbReference type="GO" id="GO:0016020">
    <property type="term" value="C:membrane"/>
    <property type="evidence" value="ECO:0007669"/>
    <property type="project" value="UniProtKB-SubCell"/>
</dbReference>
<feature type="transmembrane region" description="Helical" evidence="6">
    <location>
        <begin position="229"/>
        <end position="250"/>
    </location>
</feature>
<gene>
    <name evidence="7" type="ORF">CONCODRAFT_142235</name>
</gene>
<accession>A0A137PA85</accession>
<dbReference type="CDD" id="cd13132">
    <property type="entry name" value="MATE_eukaryotic"/>
    <property type="match status" value="1"/>
</dbReference>
<feature type="transmembrane region" description="Helical" evidence="6">
    <location>
        <begin position="346"/>
        <end position="369"/>
    </location>
</feature>
<dbReference type="Proteomes" id="UP000070444">
    <property type="component" value="Unassembled WGS sequence"/>
</dbReference>
<feature type="transmembrane region" description="Helical" evidence="6">
    <location>
        <begin position="194"/>
        <end position="217"/>
    </location>
</feature>
<feature type="transmembrane region" description="Helical" evidence="6">
    <location>
        <begin position="271"/>
        <end position="289"/>
    </location>
</feature>
<organism evidence="7 8">
    <name type="scientific">Conidiobolus coronatus (strain ATCC 28846 / CBS 209.66 / NRRL 28638)</name>
    <name type="common">Delacroixia coronata</name>
    <dbReference type="NCBI Taxonomy" id="796925"/>
    <lineage>
        <taxon>Eukaryota</taxon>
        <taxon>Fungi</taxon>
        <taxon>Fungi incertae sedis</taxon>
        <taxon>Zoopagomycota</taxon>
        <taxon>Entomophthoromycotina</taxon>
        <taxon>Entomophthoromycetes</taxon>
        <taxon>Entomophthorales</taxon>
        <taxon>Ancylistaceae</taxon>
        <taxon>Conidiobolus</taxon>
    </lineage>
</organism>
<keyword evidence="8" id="KW-1185">Reference proteome</keyword>
<dbReference type="GO" id="GO:0042910">
    <property type="term" value="F:xenobiotic transmembrane transporter activity"/>
    <property type="evidence" value="ECO:0007669"/>
    <property type="project" value="InterPro"/>
</dbReference>
<comment type="similarity">
    <text evidence="2">Belongs to the multi antimicrobial extrusion (MATE) (TC 2.A.66.1) family.</text>
</comment>
<evidence type="ECO:0000256" key="6">
    <source>
        <dbReference type="SAM" id="Phobius"/>
    </source>
</evidence>
<feature type="transmembrane region" description="Helical" evidence="6">
    <location>
        <begin position="301"/>
        <end position="325"/>
    </location>
</feature>
<evidence type="ECO:0000256" key="2">
    <source>
        <dbReference type="ARBA" id="ARBA00010199"/>
    </source>
</evidence>
<proteinExistence type="inferred from homology"/>
<dbReference type="STRING" id="796925.A0A137PA85"/>
<dbReference type="InterPro" id="IPR045069">
    <property type="entry name" value="MATE_euk"/>
</dbReference>